<evidence type="ECO:0000256" key="5">
    <source>
        <dbReference type="SAM" id="MobiDB-lite"/>
    </source>
</evidence>
<dbReference type="GO" id="GO:0044772">
    <property type="term" value="P:mitotic cell cycle phase transition"/>
    <property type="evidence" value="ECO:0007669"/>
    <property type="project" value="UniProtKB-ARBA"/>
</dbReference>
<dbReference type="STRING" id="1789683.A0A1X7R2M5"/>
<evidence type="ECO:0000259" key="6">
    <source>
        <dbReference type="SMART" id="SM00385"/>
    </source>
</evidence>
<feature type="domain" description="Cyclin C-terminal" evidence="7">
    <location>
        <begin position="272"/>
        <end position="388"/>
    </location>
</feature>
<dbReference type="InterPro" id="IPR039361">
    <property type="entry name" value="Cyclin"/>
</dbReference>
<evidence type="ECO:0000256" key="2">
    <source>
        <dbReference type="ARBA" id="ARBA00023127"/>
    </source>
</evidence>
<dbReference type="Pfam" id="PF02984">
    <property type="entry name" value="Cyclin_C"/>
    <property type="match status" value="1"/>
</dbReference>
<comment type="similarity">
    <text evidence="4">Belongs to the cyclin family.</text>
</comment>
<dbReference type="InterPro" id="IPR004367">
    <property type="entry name" value="Cyclin_C-dom"/>
</dbReference>
<gene>
    <name evidence="8" type="ORF">KASA_0O04895G</name>
</gene>
<feature type="compositionally biased region" description="Polar residues" evidence="5">
    <location>
        <begin position="13"/>
        <end position="22"/>
    </location>
</feature>
<keyword evidence="1" id="KW-0132">Cell division</keyword>
<feature type="domain" description="Cyclin-like" evidence="6">
    <location>
        <begin position="179"/>
        <end position="263"/>
    </location>
</feature>
<dbReference type="Gene3D" id="1.10.472.10">
    <property type="entry name" value="Cyclin-like"/>
    <property type="match status" value="2"/>
</dbReference>
<keyword evidence="2 4" id="KW-0195">Cyclin</keyword>
<keyword evidence="3" id="KW-0131">Cell cycle</keyword>
<evidence type="ECO:0000313" key="9">
    <source>
        <dbReference type="Proteomes" id="UP000196158"/>
    </source>
</evidence>
<name>A0A1X7R2M5_9SACH</name>
<reference evidence="8 9" key="1">
    <citation type="submission" date="2017-04" db="EMBL/GenBank/DDBJ databases">
        <authorList>
            <person name="Afonso C.L."/>
            <person name="Miller P.J."/>
            <person name="Scott M.A."/>
            <person name="Spackman E."/>
            <person name="Goraichik I."/>
            <person name="Dimitrov K.M."/>
            <person name="Suarez D.L."/>
            <person name="Swayne D.E."/>
        </authorList>
    </citation>
    <scope>NUCLEOTIDE SEQUENCE [LARGE SCALE GENOMIC DNA]</scope>
</reference>
<feature type="region of interest" description="Disordered" evidence="5">
    <location>
        <begin position="1"/>
        <end position="44"/>
    </location>
</feature>
<organism evidence="8 9">
    <name type="scientific">Maudiozyma saulgeensis</name>
    <dbReference type="NCBI Taxonomy" id="1789683"/>
    <lineage>
        <taxon>Eukaryota</taxon>
        <taxon>Fungi</taxon>
        <taxon>Dikarya</taxon>
        <taxon>Ascomycota</taxon>
        <taxon>Saccharomycotina</taxon>
        <taxon>Saccharomycetes</taxon>
        <taxon>Saccharomycetales</taxon>
        <taxon>Saccharomycetaceae</taxon>
        <taxon>Maudiozyma</taxon>
    </lineage>
</organism>
<feature type="domain" description="Cyclin-like" evidence="6">
    <location>
        <begin position="276"/>
        <end position="358"/>
    </location>
</feature>
<dbReference type="InterPro" id="IPR036915">
    <property type="entry name" value="Cyclin-like_sf"/>
</dbReference>
<dbReference type="PROSITE" id="PS00292">
    <property type="entry name" value="CYCLINS"/>
    <property type="match status" value="1"/>
</dbReference>
<dbReference type="GO" id="GO:0051301">
    <property type="term" value="P:cell division"/>
    <property type="evidence" value="ECO:0007669"/>
    <property type="project" value="UniProtKB-KW"/>
</dbReference>
<keyword evidence="9" id="KW-1185">Reference proteome</keyword>
<dbReference type="FunFam" id="1.10.472.10:FF:000001">
    <property type="entry name" value="G2/mitotic-specific cyclin"/>
    <property type="match status" value="1"/>
</dbReference>
<proteinExistence type="inferred from homology"/>
<dbReference type="Proteomes" id="UP000196158">
    <property type="component" value="Unassembled WGS sequence"/>
</dbReference>
<dbReference type="PANTHER" id="PTHR10177">
    <property type="entry name" value="CYCLINS"/>
    <property type="match status" value="1"/>
</dbReference>
<evidence type="ECO:0000256" key="3">
    <source>
        <dbReference type="ARBA" id="ARBA00023306"/>
    </source>
</evidence>
<evidence type="ECO:0000256" key="4">
    <source>
        <dbReference type="RuleBase" id="RU000383"/>
    </source>
</evidence>
<dbReference type="InterPro" id="IPR048258">
    <property type="entry name" value="Cyclins_cyclin-box"/>
</dbReference>
<dbReference type="Pfam" id="PF00134">
    <property type="entry name" value="Cyclin_N"/>
    <property type="match status" value="1"/>
</dbReference>
<evidence type="ECO:0000256" key="1">
    <source>
        <dbReference type="ARBA" id="ARBA00022618"/>
    </source>
</evidence>
<dbReference type="SMART" id="SM01332">
    <property type="entry name" value="Cyclin_C"/>
    <property type="match status" value="1"/>
</dbReference>
<dbReference type="InterPro" id="IPR013763">
    <property type="entry name" value="Cyclin-like_dom"/>
</dbReference>
<evidence type="ECO:0000313" key="8">
    <source>
        <dbReference type="EMBL" id="SMN19885.1"/>
    </source>
</evidence>
<accession>A0A1X7R2M5</accession>
<dbReference type="InterPro" id="IPR006671">
    <property type="entry name" value="Cyclin_N"/>
</dbReference>
<dbReference type="SUPFAM" id="SSF47954">
    <property type="entry name" value="Cyclin-like"/>
    <property type="match status" value="2"/>
</dbReference>
<dbReference type="OrthoDB" id="5590282at2759"/>
<protein>
    <submittedName>
        <fullName evidence="8">Similar to Saccharomyces cerevisiae YDL155W CLB3 B-type cyclin involved in cell cycle progression</fullName>
    </submittedName>
</protein>
<dbReference type="AlphaFoldDB" id="A0A1X7R2M5"/>
<dbReference type="EMBL" id="FXLY01000004">
    <property type="protein sequence ID" value="SMN19885.1"/>
    <property type="molecule type" value="Genomic_DNA"/>
</dbReference>
<sequence>MEVPDQNRVLSDITIQNSNRLPSKTLKPRRKVPPPILDPSTSTLSESDKKIVSSIYTVQYDAISKEINKCISDFANLDTLSASFGDDEITLHDNDNDESPFKLIENEQTRTILKEAKEKYFLISSDPDDSDYMDPVLVAEYSDSIYKYMKKLEAKYKPKCDYMEAQTFLDWEFRRTLVDWLVNIHLDLDLIPETLFLAVNLMDRFLSKESITLNKFRLVGIAALFIATKMEEHKVPSLDEVLEALEGQYSAEEIIDSERFILVTLRHRLGWPGPMSFLRKTNKADDYDDEIRTHAKYFLEASLVESKFVACPPSLLAAGAYYISKHMVTSDDSWTLKHVFYSGYTKEQLVPLVKYLLKSCDNGKTTHKNIRKKYCKKTYSSTVKLFEAWRGK</sequence>
<evidence type="ECO:0000259" key="7">
    <source>
        <dbReference type="SMART" id="SM01332"/>
    </source>
</evidence>
<dbReference type="GO" id="GO:0016538">
    <property type="term" value="F:cyclin-dependent protein serine/threonine kinase regulator activity"/>
    <property type="evidence" value="ECO:0007669"/>
    <property type="project" value="UniProtKB-ARBA"/>
</dbReference>
<dbReference type="SMART" id="SM00385">
    <property type="entry name" value="CYCLIN"/>
    <property type="match status" value="2"/>
</dbReference>